<keyword evidence="9" id="KW-1185">Reference proteome</keyword>
<accession>A0A4Q4KMI6</accession>
<dbReference type="Proteomes" id="UP000293952">
    <property type="component" value="Unassembled WGS sequence"/>
</dbReference>
<gene>
    <name evidence="8" type="ORF">ERX46_04415</name>
</gene>
<evidence type="ECO:0000256" key="2">
    <source>
        <dbReference type="ARBA" id="ARBA00006577"/>
    </source>
</evidence>
<dbReference type="EC" id="5.2.1.8" evidence="6"/>
<feature type="domain" description="PPIase FKBP-type" evidence="7">
    <location>
        <begin position="70"/>
        <end position="153"/>
    </location>
</feature>
<comment type="caution">
    <text evidence="8">The sequence shown here is derived from an EMBL/GenBank/DDBJ whole genome shotgun (WGS) entry which is preliminary data.</text>
</comment>
<keyword evidence="4 5" id="KW-0413">Isomerase</keyword>
<name>A0A4Q4KMI6_9FLAO</name>
<evidence type="ECO:0000313" key="8">
    <source>
        <dbReference type="EMBL" id="RYM34623.1"/>
    </source>
</evidence>
<dbReference type="PROSITE" id="PS50059">
    <property type="entry name" value="FKBP_PPIASE"/>
    <property type="match status" value="1"/>
</dbReference>
<evidence type="ECO:0000313" key="9">
    <source>
        <dbReference type="Proteomes" id="UP000293952"/>
    </source>
</evidence>
<sequence>MKKIILFASIGILLFGTSCEKNLSAEDQFDKDTKEIEEYISNKKLDAVKTSSGLYYVITDDGTGNHPVSNDNVTVRYKGYTTDGNVFDQSDEEGITFNLQQVIKGWTEGIPYFKEGGKGVLLIPSKLGYGESGSGSIKPNTVLVFDVDLLEIK</sequence>
<comment type="similarity">
    <text evidence="2 6">Belongs to the FKBP-type PPIase family.</text>
</comment>
<dbReference type="PANTHER" id="PTHR43811">
    <property type="entry name" value="FKBP-TYPE PEPTIDYL-PROLYL CIS-TRANS ISOMERASE FKPA"/>
    <property type="match status" value="1"/>
</dbReference>
<dbReference type="EMBL" id="SETE01000002">
    <property type="protein sequence ID" value="RYM34623.1"/>
    <property type="molecule type" value="Genomic_DNA"/>
</dbReference>
<dbReference type="RefSeq" id="WP_130092632.1">
    <property type="nucleotide sequence ID" value="NZ_SETE01000002.1"/>
</dbReference>
<protein>
    <recommendedName>
        <fullName evidence="6">Peptidyl-prolyl cis-trans isomerase</fullName>
        <ecNumber evidence="6">5.2.1.8</ecNumber>
    </recommendedName>
</protein>
<reference evidence="8 9" key="1">
    <citation type="submission" date="2019-02" db="EMBL/GenBank/DDBJ databases">
        <title>Genome sequence of the sea-ice species Brumimicrobium glaciale.</title>
        <authorList>
            <person name="Bowman J.P."/>
        </authorList>
    </citation>
    <scope>NUCLEOTIDE SEQUENCE [LARGE SCALE GENOMIC DNA]</scope>
    <source>
        <strain evidence="8 9">IC156</strain>
    </source>
</reference>
<dbReference type="SUPFAM" id="SSF54534">
    <property type="entry name" value="FKBP-like"/>
    <property type="match status" value="1"/>
</dbReference>
<evidence type="ECO:0000256" key="5">
    <source>
        <dbReference type="PROSITE-ProRule" id="PRU00277"/>
    </source>
</evidence>
<dbReference type="InterPro" id="IPR046357">
    <property type="entry name" value="PPIase_dom_sf"/>
</dbReference>
<evidence type="ECO:0000256" key="4">
    <source>
        <dbReference type="ARBA" id="ARBA00023235"/>
    </source>
</evidence>
<organism evidence="8 9">
    <name type="scientific">Brumimicrobium glaciale</name>
    <dbReference type="NCBI Taxonomy" id="200475"/>
    <lineage>
        <taxon>Bacteria</taxon>
        <taxon>Pseudomonadati</taxon>
        <taxon>Bacteroidota</taxon>
        <taxon>Flavobacteriia</taxon>
        <taxon>Flavobacteriales</taxon>
        <taxon>Crocinitomicaceae</taxon>
        <taxon>Brumimicrobium</taxon>
    </lineage>
</organism>
<dbReference type="PROSITE" id="PS51257">
    <property type="entry name" value="PROKAR_LIPOPROTEIN"/>
    <property type="match status" value="1"/>
</dbReference>
<dbReference type="AlphaFoldDB" id="A0A4Q4KMI6"/>
<dbReference type="InterPro" id="IPR001179">
    <property type="entry name" value="PPIase_FKBP_dom"/>
</dbReference>
<dbReference type="PANTHER" id="PTHR43811:SF19">
    <property type="entry name" value="39 KDA FK506-BINDING NUCLEAR PROTEIN"/>
    <property type="match status" value="1"/>
</dbReference>
<dbReference type="OrthoDB" id="9814548at2"/>
<dbReference type="Pfam" id="PF00254">
    <property type="entry name" value="FKBP_C"/>
    <property type="match status" value="1"/>
</dbReference>
<evidence type="ECO:0000259" key="7">
    <source>
        <dbReference type="PROSITE" id="PS50059"/>
    </source>
</evidence>
<evidence type="ECO:0000256" key="3">
    <source>
        <dbReference type="ARBA" id="ARBA00023110"/>
    </source>
</evidence>
<evidence type="ECO:0000256" key="1">
    <source>
        <dbReference type="ARBA" id="ARBA00000971"/>
    </source>
</evidence>
<comment type="catalytic activity">
    <reaction evidence="1 5 6">
        <text>[protein]-peptidylproline (omega=180) = [protein]-peptidylproline (omega=0)</text>
        <dbReference type="Rhea" id="RHEA:16237"/>
        <dbReference type="Rhea" id="RHEA-COMP:10747"/>
        <dbReference type="Rhea" id="RHEA-COMP:10748"/>
        <dbReference type="ChEBI" id="CHEBI:83833"/>
        <dbReference type="ChEBI" id="CHEBI:83834"/>
        <dbReference type="EC" id="5.2.1.8"/>
    </reaction>
</comment>
<dbReference type="Gene3D" id="3.10.50.40">
    <property type="match status" value="1"/>
</dbReference>
<keyword evidence="3 5" id="KW-0697">Rotamase</keyword>
<proteinExistence type="inferred from homology"/>
<dbReference type="GO" id="GO:0003755">
    <property type="term" value="F:peptidyl-prolyl cis-trans isomerase activity"/>
    <property type="evidence" value="ECO:0007669"/>
    <property type="project" value="UniProtKB-UniRule"/>
</dbReference>
<evidence type="ECO:0000256" key="6">
    <source>
        <dbReference type="RuleBase" id="RU003915"/>
    </source>
</evidence>